<keyword evidence="2 5" id="KW-0812">Transmembrane</keyword>
<keyword evidence="4 5" id="KW-0472">Membrane</keyword>
<evidence type="ECO:0000256" key="3">
    <source>
        <dbReference type="ARBA" id="ARBA00022989"/>
    </source>
</evidence>
<dbReference type="AlphaFoldDB" id="A0A6A5WJS1"/>
<dbReference type="Gene3D" id="1.20.58.340">
    <property type="entry name" value="Magnesium transport protein CorA, transmembrane region"/>
    <property type="match status" value="1"/>
</dbReference>
<dbReference type="GO" id="GO:0016020">
    <property type="term" value="C:membrane"/>
    <property type="evidence" value="ECO:0007669"/>
    <property type="project" value="UniProtKB-SubCell"/>
</dbReference>
<dbReference type="InterPro" id="IPR045863">
    <property type="entry name" value="CorA_TM1_TM2"/>
</dbReference>
<name>A0A6A5WJS1_9PLEO</name>
<proteinExistence type="predicted"/>
<dbReference type="SUPFAM" id="SSF144083">
    <property type="entry name" value="Magnesium transport protein CorA, transmembrane region"/>
    <property type="match status" value="1"/>
</dbReference>
<dbReference type="Proteomes" id="UP000799779">
    <property type="component" value="Unassembled WGS sequence"/>
</dbReference>
<feature type="transmembrane region" description="Helical" evidence="5">
    <location>
        <begin position="154"/>
        <end position="173"/>
    </location>
</feature>
<dbReference type="GO" id="GO:0046873">
    <property type="term" value="F:metal ion transmembrane transporter activity"/>
    <property type="evidence" value="ECO:0007669"/>
    <property type="project" value="InterPro"/>
</dbReference>
<comment type="subcellular location">
    <subcellularLocation>
        <location evidence="1">Membrane</location>
        <topology evidence="1">Multi-pass membrane protein</topology>
    </subcellularLocation>
</comment>
<dbReference type="Pfam" id="PF01544">
    <property type="entry name" value="CorA"/>
    <property type="match status" value="1"/>
</dbReference>
<accession>A0A6A5WJS1</accession>
<keyword evidence="7" id="KW-1185">Reference proteome</keyword>
<dbReference type="InterPro" id="IPR002523">
    <property type="entry name" value="MgTranspt_CorA/ZnTranspt_ZntB"/>
</dbReference>
<protein>
    <recommendedName>
        <fullName evidence="8">Cora-domain-containing protein</fullName>
    </recommendedName>
</protein>
<evidence type="ECO:0000256" key="1">
    <source>
        <dbReference type="ARBA" id="ARBA00004141"/>
    </source>
</evidence>
<evidence type="ECO:0000313" key="7">
    <source>
        <dbReference type="Proteomes" id="UP000799779"/>
    </source>
</evidence>
<evidence type="ECO:0008006" key="8">
    <source>
        <dbReference type="Google" id="ProtNLM"/>
    </source>
</evidence>
<dbReference type="OrthoDB" id="3231000at2759"/>
<gene>
    <name evidence="6" type="ORF">P154DRAFT_575256</name>
</gene>
<evidence type="ECO:0000256" key="5">
    <source>
        <dbReference type="SAM" id="Phobius"/>
    </source>
</evidence>
<evidence type="ECO:0000313" key="6">
    <source>
        <dbReference type="EMBL" id="KAF2001184.1"/>
    </source>
</evidence>
<evidence type="ECO:0000256" key="4">
    <source>
        <dbReference type="ARBA" id="ARBA00023136"/>
    </source>
</evidence>
<dbReference type="EMBL" id="ML977584">
    <property type="protein sequence ID" value="KAF2001184.1"/>
    <property type="molecule type" value="Genomic_DNA"/>
</dbReference>
<evidence type="ECO:0000256" key="2">
    <source>
        <dbReference type="ARBA" id="ARBA00022692"/>
    </source>
</evidence>
<reference evidence="6" key="1">
    <citation type="journal article" date="2020" name="Stud. Mycol.">
        <title>101 Dothideomycetes genomes: a test case for predicting lifestyles and emergence of pathogens.</title>
        <authorList>
            <person name="Haridas S."/>
            <person name="Albert R."/>
            <person name="Binder M."/>
            <person name="Bloem J."/>
            <person name="Labutti K."/>
            <person name="Salamov A."/>
            <person name="Andreopoulos B."/>
            <person name="Baker S."/>
            <person name="Barry K."/>
            <person name="Bills G."/>
            <person name="Bluhm B."/>
            <person name="Cannon C."/>
            <person name="Castanera R."/>
            <person name="Culley D."/>
            <person name="Daum C."/>
            <person name="Ezra D."/>
            <person name="Gonzalez J."/>
            <person name="Henrissat B."/>
            <person name="Kuo A."/>
            <person name="Liang C."/>
            <person name="Lipzen A."/>
            <person name="Lutzoni F."/>
            <person name="Magnuson J."/>
            <person name="Mondo S."/>
            <person name="Nolan M."/>
            <person name="Ohm R."/>
            <person name="Pangilinan J."/>
            <person name="Park H.-J."/>
            <person name="Ramirez L."/>
            <person name="Alfaro M."/>
            <person name="Sun H."/>
            <person name="Tritt A."/>
            <person name="Yoshinaga Y."/>
            <person name="Zwiers L.-H."/>
            <person name="Turgeon B."/>
            <person name="Goodwin S."/>
            <person name="Spatafora J."/>
            <person name="Crous P."/>
            <person name="Grigoriev I."/>
        </authorList>
    </citation>
    <scope>NUCLEOTIDE SEQUENCE</scope>
    <source>
        <strain evidence="6">CBS 123094</strain>
    </source>
</reference>
<sequence>MARFDCMLITTGCPANPFDFIAPHCRLLPNQATETYQRYRLEIVQMTDMKFRRDVFGEEEGMADLSSEEEQSFKIWMLAEELTASLEKLQDFTASNGITRTPSVQLLESTLQMLVAKTTRLKDAFKDQLSRRAAMMSLQESRKSIQLADSVRNLTQLAFIFIPLTFGASIFGSNIQEFGSGSVTAWKLCVTLLAVLLGTFGVTWLWSIRNLQIVPASKRR</sequence>
<keyword evidence="3 5" id="KW-1133">Transmembrane helix</keyword>
<feature type="transmembrane region" description="Helical" evidence="5">
    <location>
        <begin position="185"/>
        <end position="208"/>
    </location>
</feature>
<organism evidence="6 7">
    <name type="scientific">Amniculicola lignicola CBS 123094</name>
    <dbReference type="NCBI Taxonomy" id="1392246"/>
    <lineage>
        <taxon>Eukaryota</taxon>
        <taxon>Fungi</taxon>
        <taxon>Dikarya</taxon>
        <taxon>Ascomycota</taxon>
        <taxon>Pezizomycotina</taxon>
        <taxon>Dothideomycetes</taxon>
        <taxon>Pleosporomycetidae</taxon>
        <taxon>Pleosporales</taxon>
        <taxon>Amniculicolaceae</taxon>
        <taxon>Amniculicola</taxon>
    </lineage>
</organism>